<keyword evidence="2" id="KW-0238">DNA-binding</keyword>
<keyword evidence="3" id="KW-0804">Transcription</keyword>
<dbReference type="GO" id="GO:0003700">
    <property type="term" value="F:DNA-binding transcription factor activity"/>
    <property type="evidence" value="ECO:0007669"/>
    <property type="project" value="InterPro"/>
</dbReference>
<dbReference type="RefSeq" id="WP_147188698.1">
    <property type="nucleotide sequence ID" value="NZ_CP042435.1"/>
</dbReference>
<accession>A0A5B8V973</accession>
<dbReference type="AlphaFoldDB" id="A0A5B8V973"/>
<feature type="transmembrane region" description="Helical" evidence="4">
    <location>
        <begin position="196"/>
        <end position="213"/>
    </location>
</feature>
<dbReference type="PANTHER" id="PTHR43280">
    <property type="entry name" value="ARAC-FAMILY TRANSCRIPTIONAL REGULATOR"/>
    <property type="match status" value="1"/>
</dbReference>
<feature type="domain" description="HTH araC/xylS-type" evidence="5">
    <location>
        <begin position="285"/>
        <end position="393"/>
    </location>
</feature>
<dbReference type="SMART" id="SM00342">
    <property type="entry name" value="HTH_ARAC"/>
    <property type="match status" value="1"/>
</dbReference>
<dbReference type="OrthoDB" id="5492415at2"/>
<dbReference type="EMBL" id="CP042435">
    <property type="protein sequence ID" value="QEC66898.1"/>
    <property type="molecule type" value="Genomic_DNA"/>
</dbReference>
<keyword evidence="4" id="KW-0472">Membrane</keyword>
<evidence type="ECO:0000256" key="3">
    <source>
        <dbReference type="ARBA" id="ARBA00023163"/>
    </source>
</evidence>
<feature type="transmembrane region" description="Helical" evidence="4">
    <location>
        <begin position="6"/>
        <end position="22"/>
    </location>
</feature>
<dbReference type="PROSITE" id="PS01124">
    <property type="entry name" value="HTH_ARAC_FAMILY_2"/>
    <property type="match status" value="1"/>
</dbReference>
<feature type="transmembrane region" description="Helical" evidence="4">
    <location>
        <begin position="29"/>
        <end position="47"/>
    </location>
</feature>
<dbReference type="KEGG" id="pgin:FRZ67_06160"/>
<evidence type="ECO:0000256" key="4">
    <source>
        <dbReference type="SAM" id="Phobius"/>
    </source>
</evidence>
<name>A0A5B8V973_9BACT</name>
<dbReference type="InterPro" id="IPR009057">
    <property type="entry name" value="Homeodomain-like_sf"/>
</dbReference>
<feature type="transmembrane region" description="Helical" evidence="4">
    <location>
        <begin position="173"/>
        <end position="190"/>
    </location>
</feature>
<proteinExistence type="predicted"/>
<gene>
    <name evidence="6" type="ORF">FRZ67_06160</name>
</gene>
<dbReference type="Proteomes" id="UP000321533">
    <property type="component" value="Chromosome"/>
</dbReference>
<feature type="transmembrane region" description="Helical" evidence="4">
    <location>
        <begin position="128"/>
        <end position="152"/>
    </location>
</feature>
<dbReference type="PANTHER" id="PTHR43280:SF29">
    <property type="entry name" value="ARAC-FAMILY TRANSCRIPTIONAL REGULATOR"/>
    <property type="match status" value="1"/>
</dbReference>
<keyword evidence="7" id="KW-1185">Reference proteome</keyword>
<evidence type="ECO:0000313" key="7">
    <source>
        <dbReference type="Proteomes" id="UP000321533"/>
    </source>
</evidence>
<keyword evidence="4" id="KW-1133">Transmembrane helix</keyword>
<dbReference type="InterPro" id="IPR018060">
    <property type="entry name" value="HTH_AraC"/>
</dbReference>
<keyword evidence="1" id="KW-0805">Transcription regulation</keyword>
<protein>
    <submittedName>
        <fullName evidence="6">Helix-turn-helix transcriptional regulator</fullName>
    </submittedName>
</protein>
<evidence type="ECO:0000256" key="2">
    <source>
        <dbReference type="ARBA" id="ARBA00023125"/>
    </source>
</evidence>
<evidence type="ECO:0000256" key="1">
    <source>
        <dbReference type="ARBA" id="ARBA00023015"/>
    </source>
</evidence>
<evidence type="ECO:0000259" key="5">
    <source>
        <dbReference type="PROSITE" id="PS01124"/>
    </source>
</evidence>
<dbReference type="Pfam" id="PF12833">
    <property type="entry name" value="HTH_18"/>
    <property type="match status" value="1"/>
</dbReference>
<dbReference type="SUPFAM" id="SSF46689">
    <property type="entry name" value="Homeodomain-like"/>
    <property type="match status" value="1"/>
</dbReference>
<evidence type="ECO:0000313" key="6">
    <source>
        <dbReference type="EMBL" id="QEC66898.1"/>
    </source>
</evidence>
<dbReference type="Gene3D" id="1.10.10.60">
    <property type="entry name" value="Homeodomain-like"/>
    <property type="match status" value="2"/>
</dbReference>
<dbReference type="GO" id="GO:0043565">
    <property type="term" value="F:sequence-specific DNA binding"/>
    <property type="evidence" value="ECO:0007669"/>
    <property type="project" value="InterPro"/>
</dbReference>
<feature type="transmembrane region" description="Helical" evidence="4">
    <location>
        <begin position="90"/>
        <end position="108"/>
    </location>
</feature>
<sequence length="399" mass="45903">MIYLAGIFITIFLFIVLISKKRKSQADKILAAWLFFTGLHLVLFYLFVTKDYTQFPYLLGVEKGLPLVHGPFLFLYTLALTSAKKVTKVSLLHFIPVVILYGLMMPFFLMPPERKIDVYNHQGQGYEWLAVILIPAIMLSGIVYVILSFYLLRKHKKNIESQFSDTEKINLNWLRYLIYGTSVIWIIIIVGLDDDYIYTAVVVYVFFLGYFGIKQVGVFSNPVLQEDNSIVAKQQLNTETVNEIINPVTSSEAISLETDHDSNEAIESNEKVKYKKSSLTDEDAEKIHDDLERIMSDEQLFKDPELTLGELAQKLSIHPNTLSQVINSFEHKNFYDYINNLRIEEFKRITQQPDSKKYTLLSLAFKCGFNSKTAFNRNFKKAVGLSPTEYLSQSEIELG</sequence>
<keyword evidence="4" id="KW-0812">Transmembrane</keyword>
<organism evidence="6 7">
    <name type="scientific">Panacibacter ginsenosidivorans</name>
    <dbReference type="NCBI Taxonomy" id="1813871"/>
    <lineage>
        <taxon>Bacteria</taxon>
        <taxon>Pseudomonadati</taxon>
        <taxon>Bacteroidota</taxon>
        <taxon>Chitinophagia</taxon>
        <taxon>Chitinophagales</taxon>
        <taxon>Chitinophagaceae</taxon>
        <taxon>Panacibacter</taxon>
    </lineage>
</organism>
<reference evidence="6 7" key="1">
    <citation type="journal article" date="2016" name="Int. J. Syst. Evol. Microbiol.">
        <title>Panacibacter ginsenosidivorans gen. nov., sp. nov., with ginsenoside converting activity isolated from soil of a ginseng field.</title>
        <authorList>
            <person name="Siddiqi M.Z."/>
            <person name="Muhammad Shafi S."/>
            <person name="Choi K.D."/>
            <person name="Im W.T."/>
        </authorList>
    </citation>
    <scope>NUCLEOTIDE SEQUENCE [LARGE SCALE GENOMIC DNA]</scope>
    <source>
        <strain evidence="6 7">Gsoil1550</strain>
    </source>
</reference>